<evidence type="ECO:0000313" key="1">
    <source>
        <dbReference type="EMBL" id="KIO06275.1"/>
    </source>
</evidence>
<sequence length="304" mass="33716">MAAPALDASPAELRQALGQAQVSFNCLREELIKMRNKLNKFKAKVAPRVRSRALKSIAQGLLDAAIVTLAKKYAYFYHLWVPSGIFPLHACPPDFDLHDPIHYQTPESKAIANSAKLYLMVPPELQAQTMKYEHFEQLFTSTVNGEHGNILKPVKDSVMQLFAHLSPGLDLVALSDWRKRMDNLAFLSLLKQNPANPDEAYTPLAPILFEDPSAMNVSSLFKNKALTQIACVLHFGKGILTGKKKGGPPSRGQKLKATTMPEGIIAICCTFARFLLSGDDEFSSTSSQTGISYKKDFEFYIELL</sequence>
<dbReference type="AlphaFoldDB" id="A0A0C3NZK1"/>
<accession>A0A0C3NZK1</accession>
<dbReference type="Proteomes" id="UP000054217">
    <property type="component" value="Unassembled WGS sequence"/>
</dbReference>
<proteinExistence type="predicted"/>
<organism evidence="1 2">
    <name type="scientific">Pisolithus tinctorius Marx 270</name>
    <dbReference type="NCBI Taxonomy" id="870435"/>
    <lineage>
        <taxon>Eukaryota</taxon>
        <taxon>Fungi</taxon>
        <taxon>Dikarya</taxon>
        <taxon>Basidiomycota</taxon>
        <taxon>Agaricomycotina</taxon>
        <taxon>Agaricomycetes</taxon>
        <taxon>Agaricomycetidae</taxon>
        <taxon>Boletales</taxon>
        <taxon>Sclerodermatineae</taxon>
        <taxon>Pisolithaceae</taxon>
        <taxon>Pisolithus</taxon>
    </lineage>
</organism>
<evidence type="ECO:0000313" key="2">
    <source>
        <dbReference type="Proteomes" id="UP000054217"/>
    </source>
</evidence>
<dbReference type="EMBL" id="KN831963">
    <property type="protein sequence ID" value="KIO06275.1"/>
    <property type="molecule type" value="Genomic_DNA"/>
</dbReference>
<dbReference type="InterPro" id="IPR046521">
    <property type="entry name" value="DUF6698"/>
</dbReference>
<dbReference type="InParanoid" id="A0A0C3NZK1"/>
<gene>
    <name evidence="1" type="ORF">M404DRAFT_24552</name>
</gene>
<dbReference type="HOGENOM" id="CLU_028048_0_0_1"/>
<dbReference type="OrthoDB" id="2685191at2759"/>
<name>A0A0C3NZK1_PISTI</name>
<protein>
    <submittedName>
        <fullName evidence="1">Uncharacterized protein</fullName>
    </submittedName>
</protein>
<dbReference type="Pfam" id="PF20414">
    <property type="entry name" value="DUF6698"/>
    <property type="match status" value="1"/>
</dbReference>
<reference evidence="1 2" key="1">
    <citation type="submission" date="2014-04" db="EMBL/GenBank/DDBJ databases">
        <authorList>
            <consortium name="DOE Joint Genome Institute"/>
            <person name="Kuo A."/>
            <person name="Kohler A."/>
            <person name="Costa M.D."/>
            <person name="Nagy L.G."/>
            <person name="Floudas D."/>
            <person name="Copeland A."/>
            <person name="Barry K.W."/>
            <person name="Cichocki N."/>
            <person name="Veneault-Fourrey C."/>
            <person name="LaButti K."/>
            <person name="Lindquist E.A."/>
            <person name="Lipzen A."/>
            <person name="Lundell T."/>
            <person name="Morin E."/>
            <person name="Murat C."/>
            <person name="Sun H."/>
            <person name="Tunlid A."/>
            <person name="Henrissat B."/>
            <person name="Grigoriev I.V."/>
            <person name="Hibbett D.S."/>
            <person name="Martin F."/>
            <person name="Nordberg H.P."/>
            <person name="Cantor M.N."/>
            <person name="Hua S.X."/>
        </authorList>
    </citation>
    <scope>NUCLEOTIDE SEQUENCE [LARGE SCALE GENOMIC DNA]</scope>
    <source>
        <strain evidence="1 2">Marx 270</strain>
    </source>
</reference>
<keyword evidence="2" id="KW-1185">Reference proteome</keyword>
<reference evidence="2" key="2">
    <citation type="submission" date="2015-01" db="EMBL/GenBank/DDBJ databases">
        <title>Evolutionary Origins and Diversification of the Mycorrhizal Mutualists.</title>
        <authorList>
            <consortium name="DOE Joint Genome Institute"/>
            <consortium name="Mycorrhizal Genomics Consortium"/>
            <person name="Kohler A."/>
            <person name="Kuo A."/>
            <person name="Nagy L.G."/>
            <person name="Floudas D."/>
            <person name="Copeland A."/>
            <person name="Barry K.W."/>
            <person name="Cichocki N."/>
            <person name="Veneault-Fourrey C."/>
            <person name="LaButti K."/>
            <person name="Lindquist E.A."/>
            <person name="Lipzen A."/>
            <person name="Lundell T."/>
            <person name="Morin E."/>
            <person name="Murat C."/>
            <person name="Riley R."/>
            <person name="Ohm R."/>
            <person name="Sun H."/>
            <person name="Tunlid A."/>
            <person name="Henrissat B."/>
            <person name="Grigoriev I.V."/>
            <person name="Hibbett D.S."/>
            <person name="Martin F."/>
        </authorList>
    </citation>
    <scope>NUCLEOTIDE SEQUENCE [LARGE SCALE GENOMIC DNA]</scope>
    <source>
        <strain evidence="2">Marx 270</strain>
    </source>
</reference>